<proteinExistence type="predicted"/>
<reference evidence="2 3" key="1">
    <citation type="journal article" date="2010" name="Science">
        <title>Genomic comparison of the ants Camponotus floridanus and Harpegnathos saltator.</title>
        <authorList>
            <person name="Bonasio R."/>
            <person name="Zhang G."/>
            <person name="Ye C."/>
            <person name="Mutti N.S."/>
            <person name="Fang X."/>
            <person name="Qin N."/>
            <person name="Donahue G."/>
            <person name="Yang P."/>
            <person name="Li Q."/>
            <person name="Li C."/>
            <person name="Zhang P."/>
            <person name="Huang Z."/>
            <person name="Berger S.L."/>
            <person name="Reinberg D."/>
            <person name="Wang J."/>
            <person name="Liebig J."/>
        </authorList>
    </citation>
    <scope>NUCLEOTIDE SEQUENCE [LARGE SCALE GENOMIC DNA]</scope>
    <source>
        <strain evidence="2 3">R22 G/1</strain>
    </source>
</reference>
<evidence type="ECO:0000313" key="3">
    <source>
        <dbReference type="Proteomes" id="UP000008237"/>
    </source>
</evidence>
<dbReference type="AlphaFoldDB" id="E2BXQ5"/>
<gene>
    <name evidence="2" type="ORF">EAI_07956</name>
</gene>
<dbReference type="InParanoid" id="E2BXQ5"/>
<evidence type="ECO:0000256" key="1">
    <source>
        <dbReference type="SAM" id="Coils"/>
    </source>
</evidence>
<evidence type="ECO:0000313" key="2">
    <source>
        <dbReference type="EMBL" id="EFN79529.1"/>
    </source>
</evidence>
<keyword evidence="3" id="KW-1185">Reference proteome</keyword>
<sequence>MTTEARSYAVLSRQKRIRSNKSVATETEAASSEITEDAVRGVTGYVKEVRAMREERLRLLEQLQERTAQQQQDTTDFVSNFFVI</sequence>
<protein>
    <submittedName>
        <fullName evidence="2">Uncharacterized protein</fullName>
    </submittedName>
</protein>
<dbReference type="EMBL" id="GL451288">
    <property type="protein sequence ID" value="EFN79529.1"/>
    <property type="molecule type" value="Genomic_DNA"/>
</dbReference>
<name>E2BXQ5_HARSA</name>
<organism evidence="3">
    <name type="scientific">Harpegnathos saltator</name>
    <name type="common">Jerdon's jumping ant</name>
    <dbReference type="NCBI Taxonomy" id="610380"/>
    <lineage>
        <taxon>Eukaryota</taxon>
        <taxon>Metazoa</taxon>
        <taxon>Ecdysozoa</taxon>
        <taxon>Arthropoda</taxon>
        <taxon>Hexapoda</taxon>
        <taxon>Insecta</taxon>
        <taxon>Pterygota</taxon>
        <taxon>Neoptera</taxon>
        <taxon>Endopterygota</taxon>
        <taxon>Hymenoptera</taxon>
        <taxon>Apocrita</taxon>
        <taxon>Aculeata</taxon>
        <taxon>Formicoidea</taxon>
        <taxon>Formicidae</taxon>
        <taxon>Ponerinae</taxon>
        <taxon>Ponerini</taxon>
        <taxon>Harpegnathos</taxon>
    </lineage>
</organism>
<dbReference type="Proteomes" id="UP000008237">
    <property type="component" value="Unassembled WGS sequence"/>
</dbReference>
<keyword evidence="1" id="KW-0175">Coiled coil</keyword>
<feature type="coiled-coil region" evidence="1">
    <location>
        <begin position="46"/>
        <end position="73"/>
    </location>
</feature>
<accession>E2BXQ5</accession>